<dbReference type="GO" id="GO:0016887">
    <property type="term" value="F:ATP hydrolysis activity"/>
    <property type="evidence" value="ECO:0007669"/>
    <property type="project" value="TreeGrafter"/>
</dbReference>
<name>A0A0D0T3R2_9TREE</name>
<keyword evidence="4 5" id="KW-0406">Ion transport</keyword>
<keyword evidence="9" id="KW-1185">Reference proteome</keyword>
<dbReference type="Proteomes" id="UP000053392">
    <property type="component" value="Unassembled WGS sequence"/>
</dbReference>
<evidence type="ECO:0000313" key="9">
    <source>
        <dbReference type="Proteomes" id="UP000053392"/>
    </source>
</evidence>
<evidence type="ECO:0000256" key="6">
    <source>
        <dbReference type="SAM" id="Coils"/>
    </source>
</evidence>
<feature type="region of interest" description="Disordered" evidence="7">
    <location>
        <begin position="95"/>
        <end position="119"/>
    </location>
</feature>
<dbReference type="NCBIfam" id="TIGR01147">
    <property type="entry name" value="V_ATP_synt_G"/>
    <property type="match status" value="1"/>
</dbReference>
<dbReference type="PANTHER" id="PTHR12713:SF11">
    <property type="entry name" value="V-TYPE PROTON ATPASE SUBUNIT G"/>
    <property type="match status" value="1"/>
</dbReference>
<evidence type="ECO:0000256" key="7">
    <source>
        <dbReference type="SAM" id="MobiDB-lite"/>
    </source>
</evidence>
<keyword evidence="2 5" id="KW-0813">Transport</keyword>
<evidence type="ECO:0000256" key="1">
    <source>
        <dbReference type="ARBA" id="ARBA00010066"/>
    </source>
</evidence>
<dbReference type="GO" id="GO:0000221">
    <property type="term" value="C:vacuolar proton-transporting V-type ATPase, V1 domain"/>
    <property type="evidence" value="ECO:0007669"/>
    <property type="project" value="TreeGrafter"/>
</dbReference>
<reference evidence="8 9" key="1">
    <citation type="submission" date="2015-01" db="EMBL/GenBank/DDBJ databases">
        <title>The Genome Sequence of Cryptococcus gattii Ram5.</title>
        <authorList>
            <consortium name="The Broad Institute Genomics Platform"/>
            <person name="Cuomo C."/>
            <person name="Litvintseva A."/>
            <person name="Chen Y."/>
            <person name="Heitman J."/>
            <person name="Sun S."/>
            <person name="Springer D."/>
            <person name="Dromer F."/>
            <person name="Young S."/>
            <person name="Zeng Q."/>
            <person name="Gargeya S."/>
            <person name="Abouelleil A."/>
            <person name="Alvarado L."/>
            <person name="Chapman S.B."/>
            <person name="Gainer-Dewar J."/>
            <person name="Goldberg J."/>
            <person name="Griggs A."/>
            <person name="Gujja S."/>
            <person name="Hansen M."/>
            <person name="Howarth C."/>
            <person name="Imamovic A."/>
            <person name="Larimer J."/>
            <person name="Murphy C."/>
            <person name="Naylor J."/>
            <person name="Pearson M."/>
            <person name="Priest M."/>
            <person name="Roberts A."/>
            <person name="Saif S."/>
            <person name="Shea T."/>
            <person name="Sykes S."/>
            <person name="Wortman J."/>
            <person name="Nusbaum C."/>
            <person name="Birren B."/>
        </authorList>
    </citation>
    <scope>NUCLEOTIDE SEQUENCE [LARGE SCALE GENOMIC DNA]</scope>
    <source>
        <strain evidence="8 9">Ram5</strain>
    </source>
</reference>
<evidence type="ECO:0000256" key="2">
    <source>
        <dbReference type="ARBA" id="ARBA00022448"/>
    </source>
</evidence>
<sequence length="158" mass="17718">MDVDASIIAGAEMIIGMLSKAANSQGIQTLLEAEKEAAKVVQKARQYRVQKLKDARSEAAKEIEAYKAKKEEEFKRFESERPDAVWPPLSQQQLTREFAQHTSQTSTSQTSIDSTTKTQLSQLDDAVAKNKEKVIKKIVSRVLQSEPHLHPNLKKLEA</sequence>
<dbReference type="OrthoDB" id="250802at2759"/>
<protein>
    <recommendedName>
        <fullName evidence="5">V-type proton ATPase subunit G</fullName>
    </recommendedName>
</protein>
<dbReference type="EMBL" id="KN847903">
    <property type="protein sequence ID" value="KIR40402.1"/>
    <property type="molecule type" value="Genomic_DNA"/>
</dbReference>
<evidence type="ECO:0000256" key="5">
    <source>
        <dbReference type="RuleBase" id="RU364019"/>
    </source>
</evidence>
<dbReference type="AlphaFoldDB" id="A0A0D0T3R2"/>
<evidence type="ECO:0000256" key="4">
    <source>
        <dbReference type="ARBA" id="ARBA00023065"/>
    </source>
</evidence>
<comment type="subunit">
    <text evidence="5">V-ATPase is a heteromultimeric enzyme made up of two complexes: the ATP-hydrolytic V1 complex and the proton translocation V0 complex.</text>
</comment>
<comment type="similarity">
    <text evidence="1 5">Belongs to the V-ATPase G subunit family.</text>
</comment>
<keyword evidence="6" id="KW-0175">Coiled coil</keyword>
<comment type="function">
    <text evidence="5">Subunit of the V1 complex of vacuolar(H+)-ATPase (V-ATPase), a multisubunit enzyme composed of a peripheral complex (V1) that hydrolyzes ATP and a membrane integral complex (V0) that translocates protons. V-ATPase is responsible for acidifying and maintaining the pH of intracellular compartments and in some cell types, is targeted to the plasma membrane, where it is responsible for acidifying the extracellular environment.</text>
</comment>
<dbReference type="GO" id="GO:0046961">
    <property type="term" value="F:proton-transporting ATPase activity, rotational mechanism"/>
    <property type="evidence" value="ECO:0007669"/>
    <property type="project" value="InterPro"/>
</dbReference>
<evidence type="ECO:0000313" key="8">
    <source>
        <dbReference type="EMBL" id="KIR40402.1"/>
    </source>
</evidence>
<feature type="coiled-coil region" evidence="6">
    <location>
        <begin position="30"/>
        <end position="80"/>
    </location>
</feature>
<feature type="compositionally biased region" description="Low complexity" evidence="7">
    <location>
        <begin position="100"/>
        <end position="119"/>
    </location>
</feature>
<organism evidence="8 9">
    <name type="scientific">Cryptococcus deuterogattii Ram5</name>
    <dbReference type="NCBI Taxonomy" id="1296110"/>
    <lineage>
        <taxon>Eukaryota</taxon>
        <taxon>Fungi</taxon>
        <taxon>Dikarya</taxon>
        <taxon>Basidiomycota</taxon>
        <taxon>Agaricomycotina</taxon>
        <taxon>Tremellomycetes</taxon>
        <taxon>Tremellales</taxon>
        <taxon>Cryptococcaceae</taxon>
        <taxon>Cryptococcus</taxon>
        <taxon>Cryptococcus gattii species complex</taxon>
    </lineage>
</organism>
<keyword evidence="3 5" id="KW-0375">Hydrogen ion transport</keyword>
<evidence type="ECO:0000256" key="3">
    <source>
        <dbReference type="ARBA" id="ARBA00022781"/>
    </source>
</evidence>
<proteinExistence type="inferred from homology"/>
<dbReference type="PANTHER" id="PTHR12713">
    <property type="entry name" value="VACUOLAR ATP SYNTHASE SUBUNIT G"/>
    <property type="match status" value="1"/>
</dbReference>
<dbReference type="Gene3D" id="1.20.5.2950">
    <property type="match status" value="1"/>
</dbReference>
<dbReference type="Pfam" id="PF03179">
    <property type="entry name" value="V-ATPase_G"/>
    <property type="match status" value="1"/>
</dbReference>
<dbReference type="HOGENOM" id="CLU_125101_2_0_1"/>
<accession>A0A0D0T3R2</accession>
<gene>
    <name evidence="8" type="ORF">I313_03726</name>
</gene>
<dbReference type="InterPro" id="IPR005124">
    <property type="entry name" value="V-ATPase_G"/>
</dbReference>